<dbReference type="Proteomes" id="UP000887023">
    <property type="component" value="Chromosome"/>
</dbReference>
<sequence length="336" mass="34873">MSSPFAGAATGIGSWPGTDVREAAATVVGELARLPHVVELPARGVGADLIGRTSALLVDLDVDANPRGYRLGSRRSAVARRAHDLLRTDLDAFEEARELSGSRAGVVKLQAAGPLTLAAGIELPNGHRVVADPGARRDVAESLAEGLTRHVAEVRRRFAADVVLQLDEPSIAAVLAGTLPGVSRLQPVPPLPAPDALALLDTVSGAVDVPVAVHSCGSPVPWELLRRSSAAAVAVDVSQLAKRDLDGVGELVESGKDLLLGLVPGTAPAAAPTWRELARPAVTLIDRLGFTRAMLRERVGVSPVCGLAGASQSWARAALELTRQIADVFADEPEAL</sequence>
<dbReference type="RefSeq" id="WP_066467432.1">
    <property type="nucleotide sequence ID" value="NZ_CBCRUZ010000002.1"/>
</dbReference>
<evidence type="ECO:0000259" key="1">
    <source>
        <dbReference type="Pfam" id="PF01717"/>
    </source>
</evidence>
<reference evidence="2" key="1">
    <citation type="submission" date="2021-07" db="EMBL/GenBank/DDBJ databases">
        <title>Candidatus Kaistella beijingensis sp. nov. isolated from a municipal wastewater treatment plant is involved in sludge foaming.</title>
        <authorList>
            <person name="Song Y."/>
            <person name="Liu S.-J."/>
        </authorList>
    </citation>
    <scope>NUCLEOTIDE SEQUENCE</scope>
    <source>
        <strain evidence="2">DSM 43998</strain>
    </source>
</reference>
<keyword evidence="3" id="KW-1185">Reference proteome</keyword>
<protein>
    <submittedName>
        <fullName evidence="2">Methionine synthase</fullName>
    </submittedName>
</protein>
<dbReference type="CDD" id="cd03310">
    <property type="entry name" value="CIMS_like"/>
    <property type="match status" value="1"/>
</dbReference>
<accession>A0ABX8S6G8</accession>
<dbReference type="InterPro" id="IPR002629">
    <property type="entry name" value="Met_Synth_C/arc"/>
</dbReference>
<dbReference type="SUPFAM" id="SSF51726">
    <property type="entry name" value="UROD/MetE-like"/>
    <property type="match status" value="1"/>
</dbReference>
<dbReference type="InterPro" id="IPR038071">
    <property type="entry name" value="UROD/MetE-like_sf"/>
</dbReference>
<feature type="domain" description="Cobalamin-independent methionine synthase MetE C-terminal/archaeal" evidence="1">
    <location>
        <begin position="9"/>
        <end position="327"/>
    </location>
</feature>
<dbReference type="Gene3D" id="3.20.20.210">
    <property type="match status" value="1"/>
</dbReference>
<dbReference type="Pfam" id="PF01717">
    <property type="entry name" value="Meth_synt_2"/>
    <property type="match status" value="1"/>
</dbReference>
<name>A0ABX8S6G8_9ACTN</name>
<proteinExistence type="predicted"/>
<gene>
    <name evidence="2" type="ORF">KV203_12555</name>
</gene>
<evidence type="ECO:0000313" key="2">
    <source>
        <dbReference type="EMBL" id="QXQ12762.1"/>
    </source>
</evidence>
<dbReference type="EMBL" id="CP079105">
    <property type="protein sequence ID" value="QXQ12762.1"/>
    <property type="molecule type" value="Genomic_DNA"/>
</dbReference>
<evidence type="ECO:0000313" key="3">
    <source>
        <dbReference type="Proteomes" id="UP000887023"/>
    </source>
</evidence>
<organism evidence="2 3">
    <name type="scientific">Skermania pinensis</name>
    <dbReference type="NCBI Taxonomy" id="39122"/>
    <lineage>
        <taxon>Bacteria</taxon>
        <taxon>Bacillati</taxon>
        <taxon>Actinomycetota</taxon>
        <taxon>Actinomycetes</taxon>
        <taxon>Mycobacteriales</taxon>
        <taxon>Gordoniaceae</taxon>
        <taxon>Skermania</taxon>
    </lineage>
</organism>